<accession>A9EP64</accession>
<dbReference type="Proteomes" id="UP000002139">
    <property type="component" value="Chromosome"/>
</dbReference>
<evidence type="ECO:0000313" key="2">
    <source>
        <dbReference type="EMBL" id="CAN90943.1"/>
    </source>
</evidence>
<dbReference type="HOGENOM" id="CLU_1427146_0_0_7"/>
<evidence type="ECO:0000256" key="1">
    <source>
        <dbReference type="SAM" id="MobiDB-lite"/>
    </source>
</evidence>
<dbReference type="EMBL" id="AM746676">
    <property type="protein sequence ID" value="CAN90943.1"/>
    <property type="molecule type" value="Genomic_DNA"/>
</dbReference>
<dbReference type="RefSeq" id="WP_012233421.1">
    <property type="nucleotide sequence ID" value="NC_010162.1"/>
</dbReference>
<sequence>MFRTTQFVIALSIVLVGCGSSDVSSDEDAQRAYEGLDDSIDKAITLGFQGFNAATSANIAPQTANGAKTGTITISGQVDQGASTNKTMNLIEELKDYSDDGEITYNTNETLPVLSMKLSKIPTGTLEGSLNGRFTMAGALEGDVTLSLTFTGELQPSPVDENEVERKPGTTHITGTAASGDGRYNVDLTR</sequence>
<dbReference type="AlphaFoldDB" id="A9EP64"/>
<dbReference type="BioCyc" id="SCEL448385:SCE_RS04125-MONOMER"/>
<dbReference type="PROSITE" id="PS51257">
    <property type="entry name" value="PROKAR_LIPOPROTEIN"/>
    <property type="match status" value="1"/>
</dbReference>
<dbReference type="eggNOG" id="ENOG5030YXQ">
    <property type="taxonomic scope" value="Bacteria"/>
</dbReference>
<dbReference type="OrthoDB" id="5504096at2"/>
<keyword evidence="3" id="KW-1185">Reference proteome</keyword>
<protein>
    <submittedName>
        <fullName evidence="2">Uncharacterized protein</fullName>
    </submittedName>
</protein>
<reference evidence="2 3" key="1">
    <citation type="journal article" date="2007" name="Nat. Biotechnol.">
        <title>Complete genome sequence of the myxobacterium Sorangium cellulosum.</title>
        <authorList>
            <person name="Schneiker S."/>
            <person name="Perlova O."/>
            <person name="Kaiser O."/>
            <person name="Gerth K."/>
            <person name="Alici A."/>
            <person name="Altmeyer M.O."/>
            <person name="Bartels D."/>
            <person name="Bekel T."/>
            <person name="Beyer S."/>
            <person name="Bode E."/>
            <person name="Bode H.B."/>
            <person name="Bolten C.J."/>
            <person name="Choudhuri J.V."/>
            <person name="Doss S."/>
            <person name="Elnakady Y.A."/>
            <person name="Frank B."/>
            <person name="Gaigalat L."/>
            <person name="Goesmann A."/>
            <person name="Groeger C."/>
            <person name="Gross F."/>
            <person name="Jelsbak L."/>
            <person name="Jelsbak L."/>
            <person name="Kalinowski J."/>
            <person name="Kegler C."/>
            <person name="Knauber T."/>
            <person name="Konietzny S."/>
            <person name="Kopp M."/>
            <person name="Krause L."/>
            <person name="Krug D."/>
            <person name="Linke B."/>
            <person name="Mahmud T."/>
            <person name="Martinez-Arias R."/>
            <person name="McHardy A.C."/>
            <person name="Merai M."/>
            <person name="Meyer F."/>
            <person name="Mormann S."/>
            <person name="Munoz-Dorado J."/>
            <person name="Perez J."/>
            <person name="Pradella S."/>
            <person name="Rachid S."/>
            <person name="Raddatz G."/>
            <person name="Rosenau F."/>
            <person name="Rueckert C."/>
            <person name="Sasse F."/>
            <person name="Scharfe M."/>
            <person name="Schuster S.C."/>
            <person name="Suen G."/>
            <person name="Treuner-Lange A."/>
            <person name="Velicer G.J."/>
            <person name="Vorholter F.-J."/>
            <person name="Weissman K.J."/>
            <person name="Welch R.D."/>
            <person name="Wenzel S.C."/>
            <person name="Whitworth D.E."/>
            <person name="Wilhelm S."/>
            <person name="Wittmann C."/>
            <person name="Bloecker H."/>
            <person name="Puehler A."/>
            <person name="Mueller R."/>
        </authorList>
    </citation>
    <scope>NUCLEOTIDE SEQUENCE [LARGE SCALE GENOMIC DNA]</scope>
    <source>
        <strain evidence="3">So ce56</strain>
    </source>
</reference>
<feature type="region of interest" description="Disordered" evidence="1">
    <location>
        <begin position="156"/>
        <end position="190"/>
    </location>
</feature>
<organism evidence="2 3">
    <name type="scientific">Sorangium cellulosum (strain So ce56)</name>
    <name type="common">Polyangium cellulosum (strain So ce56)</name>
    <dbReference type="NCBI Taxonomy" id="448385"/>
    <lineage>
        <taxon>Bacteria</taxon>
        <taxon>Pseudomonadati</taxon>
        <taxon>Myxococcota</taxon>
        <taxon>Polyangia</taxon>
        <taxon>Polyangiales</taxon>
        <taxon>Polyangiaceae</taxon>
        <taxon>Sorangium</taxon>
    </lineage>
</organism>
<evidence type="ECO:0000313" key="3">
    <source>
        <dbReference type="Proteomes" id="UP000002139"/>
    </source>
</evidence>
<dbReference type="KEGG" id="scl:sce0786"/>
<name>A9EP64_SORC5</name>
<gene>
    <name evidence="2" type="ordered locus">sce0786</name>
</gene>
<proteinExistence type="predicted"/>